<gene>
    <name evidence="3" type="ORF">EJ08DRAFT_665020</name>
</gene>
<dbReference type="InterPro" id="IPR023198">
    <property type="entry name" value="PGP-like_dom2"/>
</dbReference>
<evidence type="ECO:0000313" key="3">
    <source>
        <dbReference type="EMBL" id="KAF2421818.1"/>
    </source>
</evidence>
<keyword evidence="2" id="KW-0378">Hydrolase</keyword>
<dbReference type="NCBIfam" id="TIGR01428">
    <property type="entry name" value="HAD_type_II"/>
    <property type="match status" value="1"/>
</dbReference>
<keyword evidence="4" id="KW-1185">Reference proteome</keyword>
<evidence type="ECO:0000313" key="4">
    <source>
        <dbReference type="Proteomes" id="UP000800235"/>
    </source>
</evidence>
<dbReference type="AlphaFoldDB" id="A0A9P4TT60"/>
<dbReference type="PRINTS" id="PR00413">
    <property type="entry name" value="HADHALOGNASE"/>
</dbReference>
<dbReference type="Pfam" id="PF00702">
    <property type="entry name" value="Hydrolase"/>
    <property type="match status" value="1"/>
</dbReference>
<dbReference type="Gene3D" id="3.40.50.1000">
    <property type="entry name" value="HAD superfamily/HAD-like"/>
    <property type="match status" value="1"/>
</dbReference>
<dbReference type="InterPro" id="IPR006328">
    <property type="entry name" value="2-HAD"/>
</dbReference>
<dbReference type="GO" id="GO:0019120">
    <property type="term" value="F:hydrolase activity, acting on acid halide bonds, in C-halide compounds"/>
    <property type="evidence" value="ECO:0007669"/>
    <property type="project" value="InterPro"/>
</dbReference>
<dbReference type="InterPro" id="IPR036412">
    <property type="entry name" value="HAD-like_sf"/>
</dbReference>
<dbReference type="NCBIfam" id="TIGR01493">
    <property type="entry name" value="HAD-SF-IA-v2"/>
    <property type="match status" value="1"/>
</dbReference>
<sequence>MSIPDSDIVHSSPPRALLFDVFGTCVDWRSTVTNALLQAAQTALASASSSVASKTRLRVSDMTIEDWGAFAQDWRNSYKKFTKAIANDSTLPYKSVDEHHHDSLNDLLISWQLEGLWNTEEVQAISLIWHRLNPWTDAENGIKALNTLYRTCTLSNGNIGLVTDLKAHAKLEFTDLFSAEEFGTFKPNPKVYLGAAVKLGTSPQECVMIAAHLADLEAAKSCGFQTVYVERPLEEDWPPERIESAKTSGIVDFWISVEENGFISVAEKLGVVLHR</sequence>
<dbReference type="InterPro" id="IPR006439">
    <property type="entry name" value="HAD-SF_hydro_IA"/>
</dbReference>
<dbReference type="GO" id="GO:0016791">
    <property type="term" value="F:phosphatase activity"/>
    <property type="evidence" value="ECO:0007669"/>
    <property type="project" value="UniProtKB-ARBA"/>
</dbReference>
<evidence type="ECO:0000256" key="1">
    <source>
        <dbReference type="ARBA" id="ARBA00008106"/>
    </source>
</evidence>
<dbReference type="Proteomes" id="UP000800235">
    <property type="component" value="Unassembled WGS sequence"/>
</dbReference>
<dbReference type="PANTHER" id="PTHR43316">
    <property type="entry name" value="HYDROLASE, HALOACID DELAHOGENASE-RELATED"/>
    <property type="match status" value="1"/>
</dbReference>
<dbReference type="SFLD" id="SFLDG01129">
    <property type="entry name" value="C1.5:_HAD__Beta-PGM__Phosphata"/>
    <property type="match status" value="1"/>
</dbReference>
<name>A0A9P4TT60_9PEZI</name>
<dbReference type="PANTHER" id="PTHR43316:SF3">
    <property type="entry name" value="HALOACID DEHALOGENASE, TYPE II (AFU_ORTHOLOGUE AFUA_2G07750)-RELATED"/>
    <property type="match status" value="1"/>
</dbReference>
<dbReference type="SFLD" id="SFLDS00003">
    <property type="entry name" value="Haloacid_Dehalogenase"/>
    <property type="match status" value="1"/>
</dbReference>
<proteinExistence type="inferred from homology"/>
<dbReference type="OrthoDB" id="40579at2759"/>
<comment type="caution">
    <text evidence="3">The sequence shown here is derived from an EMBL/GenBank/DDBJ whole genome shotgun (WGS) entry which is preliminary data.</text>
</comment>
<reference evidence="3" key="1">
    <citation type="journal article" date="2020" name="Stud. Mycol.">
        <title>101 Dothideomycetes genomes: a test case for predicting lifestyles and emergence of pathogens.</title>
        <authorList>
            <person name="Haridas S."/>
            <person name="Albert R."/>
            <person name="Binder M."/>
            <person name="Bloem J."/>
            <person name="Labutti K."/>
            <person name="Salamov A."/>
            <person name="Andreopoulos B."/>
            <person name="Baker S."/>
            <person name="Barry K."/>
            <person name="Bills G."/>
            <person name="Bluhm B."/>
            <person name="Cannon C."/>
            <person name="Castanera R."/>
            <person name="Culley D."/>
            <person name="Daum C."/>
            <person name="Ezra D."/>
            <person name="Gonzalez J."/>
            <person name="Henrissat B."/>
            <person name="Kuo A."/>
            <person name="Liang C."/>
            <person name="Lipzen A."/>
            <person name="Lutzoni F."/>
            <person name="Magnuson J."/>
            <person name="Mondo S."/>
            <person name="Nolan M."/>
            <person name="Ohm R."/>
            <person name="Pangilinan J."/>
            <person name="Park H.-J."/>
            <person name="Ramirez L."/>
            <person name="Alfaro M."/>
            <person name="Sun H."/>
            <person name="Tritt A."/>
            <person name="Yoshinaga Y."/>
            <person name="Zwiers L.-H."/>
            <person name="Turgeon B."/>
            <person name="Goodwin S."/>
            <person name="Spatafora J."/>
            <person name="Crous P."/>
            <person name="Grigoriev I."/>
        </authorList>
    </citation>
    <scope>NUCLEOTIDE SEQUENCE</scope>
    <source>
        <strain evidence="3">CBS 130266</strain>
    </source>
</reference>
<accession>A0A9P4TT60</accession>
<comment type="similarity">
    <text evidence="1">Belongs to the HAD-like hydrolase superfamily. S-2-haloalkanoic acid dehalogenase family.</text>
</comment>
<dbReference type="NCBIfam" id="TIGR01509">
    <property type="entry name" value="HAD-SF-IA-v3"/>
    <property type="match status" value="1"/>
</dbReference>
<dbReference type="InterPro" id="IPR051540">
    <property type="entry name" value="S-2-haloacid_dehalogenase"/>
</dbReference>
<evidence type="ECO:0000256" key="2">
    <source>
        <dbReference type="ARBA" id="ARBA00022801"/>
    </source>
</evidence>
<dbReference type="InterPro" id="IPR023214">
    <property type="entry name" value="HAD_sf"/>
</dbReference>
<dbReference type="SUPFAM" id="SSF56784">
    <property type="entry name" value="HAD-like"/>
    <property type="match status" value="1"/>
</dbReference>
<dbReference type="EMBL" id="MU007095">
    <property type="protein sequence ID" value="KAF2421818.1"/>
    <property type="molecule type" value="Genomic_DNA"/>
</dbReference>
<organism evidence="3 4">
    <name type="scientific">Tothia fuscella</name>
    <dbReference type="NCBI Taxonomy" id="1048955"/>
    <lineage>
        <taxon>Eukaryota</taxon>
        <taxon>Fungi</taxon>
        <taxon>Dikarya</taxon>
        <taxon>Ascomycota</taxon>
        <taxon>Pezizomycotina</taxon>
        <taxon>Dothideomycetes</taxon>
        <taxon>Pleosporomycetidae</taxon>
        <taxon>Venturiales</taxon>
        <taxon>Cylindrosympodiaceae</taxon>
        <taxon>Tothia</taxon>
    </lineage>
</organism>
<protein>
    <submittedName>
        <fullName evidence="3">Haloacid dehalogenase</fullName>
    </submittedName>
</protein>
<dbReference type="Gene3D" id="1.10.150.240">
    <property type="entry name" value="Putative phosphatase, domain 2"/>
    <property type="match status" value="1"/>
</dbReference>